<dbReference type="AlphaFoldDB" id="A0A060HNN3"/>
<keyword evidence="1" id="KW-0472">Membrane</keyword>
<evidence type="ECO:0000256" key="1">
    <source>
        <dbReference type="SAM" id="Phobius"/>
    </source>
</evidence>
<keyword evidence="1" id="KW-1133">Transmembrane helix</keyword>
<evidence type="ECO:0008006" key="4">
    <source>
        <dbReference type="Google" id="ProtNLM"/>
    </source>
</evidence>
<dbReference type="HOGENOM" id="CLU_1275366_0_0_2"/>
<dbReference type="Proteomes" id="UP000027093">
    <property type="component" value="Chromosome"/>
</dbReference>
<reference evidence="2 3" key="1">
    <citation type="journal article" date="2014" name="Int. J. Syst. Evol. Microbiol.">
        <title>Nitrososphaera viennensis gen. nov., sp. nov., an aerobic and mesophilic, ammonia-oxidizing archaeon from soil and a member of the archaeal phylum Thaumarchaeota.</title>
        <authorList>
            <person name="Stieglmeier M."/>
            <person name="Klingl A."/>
            <person name="Alves R.J."/>
            <person name="Rittmann S.K."/>
            <person name="Melcher M."/>
            <person name="Leisch N."/>
            <person name="Schleper C."/>
        </authorList>
    </citation>
    <scope>NUCLEOTIDE SEQUENCE [LARGE SCALE GENOMIC DNA]</scope>
    <source>
        <strain evidence="2">EN76</strain>
    </source>
</reference>
<dbReference type="RefSeq" id="WP_075055704.1">
    <property type="nucleotide sequence ID" value="NZ_CP007536.1"/>
</dbReference>
<protein>
    <recommendedName>
        <fullName evidence="4">PEFG-CTERM sorting domain-containing protein</fullName>
    </recommendedName>
</protein>
<proteinExistence type="predicted"/>
<evidence type="ECO:0000313" key="3">
    <source>
        <dbReference type="Proteomes" id="UP000027093"/>
    </source>
</evidence>
<dbReference type="EMBL" id="CP007536">
    <property type="protein sequence ID" value="AIC17078.1"/>
    <property type="molecule type" value="Genomic_DNA"/>
</dbReference>
<keyword evidence="1" id="KW-0812">Transmembrane</keyword>
<evidence type="ECO:0000313" key="2">
    <source>
        <dbReference type="EMBL" id="AIC17078.1"/>
    </source>
</evidence>
<feature type="transmembrane region" description="Helical" evidence="1">
    <location>
        <begin position="177"/>
        <end position="198"/>
    </location>
</feature>
<dbReference type="GeneID" id="74948038"/>
<keyword evidence="3" id="KW-1185">Reference proteome</keyword>
<sequence length="216" mass="23312">MRLGLQQAKIGLSKNTVVKLLILIVIGIFLALSSGISIAHADHLPPSCVRDITGGPDVPIDPELKYQFGPKWGVTIEGQVRSFSYDGHIHNATANVEKHSLNFNVDSSCLFLRLSRDLIDSTQNGQDVPFTVLVNGQVSEDVVEDVVPSTGDRVLSIKIPQDYSNVEIIGTTIAPEFGALAALLVPLAMAGIVAYSTIFRKHRGSLPSQKDLSQIN</sequence>
<name>A0A060HNN3_9ARCH</name>
<accession>A0A060HNN3</accession>
<gene>
    <name evidence="2" type="ORF">NVIE_028020</name>
</gene>
<organism evidence="2 3">
    <name type="scientific">Nitrososphaera viennensis EN76</name>
    <dbReference type="NCBI Taxonomy" id="926571"/>
    <lineage>
        <taxon>Archaea</taxon>
        <taxon>Nitrososphaerota</taxon>
        <taxon>Nitrososphaeria</taxon>
        <taxon>Nitrososphaerales</taxon>
        <taxon>Nitrososphaeraceae</taxon>
        <taxon>Nitrososphaera</taxon>
    </lineage>
</organism>
<dbReference type="KEGG" id="nvn:NVIE_028020"/>